<dbReference type="EMBL" id="CP034170">
    <property type="protein sequence ID" value="AZI56879.1"/>
    <property type="molecule type" value="Genomic_DNA"/>
</dbReference>
<sequence>MYESNARFWARAVAAWAAGLIVSAAFAFFLQHKTTGAVISFAIMWSVGIGVLFVWKWKNRSSMEDRNEKEEGSRFD</sequence>
<dbReference type="RefSeq" id="WP_124797564.1">
    <property type="nucleotide sequence ID" value="NZ_CP034170.1"/>
</dbReference>
<accession>A0A3G8ZHP8</accession>
<dbReference type="Proteomes" id="UP000268084">
    <property type="component" value="Chromosome"/>
</dbReference>
<name>A0A3G8ZHP8_9ACTN</name>
<organism evidence="2 3">
    <name type="scientific">Nakamurella antarctica</name>
    <dbReference type="NCBI Taxonomy" id="1902245"/>
    <lineage>
        <taxon>Bacteria</taxon>
        <taxon>Bacillati</taxon>
        <taxon>Actinomycetota</taxon>
        <taxon>Actinomycetes</taxon>
        <taxon>Nakamurellales</taxon>
        <taxon>Nakamurellaceae</taxon>
        <taxon>Nakamurella</taxon>
    </lineage>
</organism>
<gene>
    <name evidence="2" type="ORF">EH165_00540</name>
</gene>
<dbReference type="AlphaFoldDB" id="A0A3G8ZHP8"/>
<protein>
    <submittedName>
        <fullName evidence="2">Uncharacterized protein</fullName>
    </submittedName>
</protein>
<evidence type="ECO:0000313" key="2">
    <source>
        <dbReference type="EMBL" id="AZI56879.1"/>
    </source>
</evidence>
<keyword evidence="3" id="KW-1185">Reference proteome</keyword>
<proteinExistence type="predicted"/>
<dbReference type="KEGG" id="nak:EH165_00540"/>
<evidence type="ECO:0000313" key="3">
    <source>
        <dbReference type="Proteomes" id="UP000268084"/>
    </source>
</evidence>
<reference evidence="2 3" key="1">
    <citation type="submission" date="2018-11" db="EMBL/GenBank/DDBJ databases">
        <authorList>
            <person name="Da X."/>
        </authorList>
    </citation>
    <scope>NUCLEOTIDE SEQUENCE [LARGE SCALE GENOMIC DNA]</scope>
    <source>
        <strain evidence="2 3">S14-144</strain>
    </source>
</reference>
<feature type="transmembrane region" description="Helical" evidence="1">
    <location>
        <begin position="12"/>
        <end position="30"/>
    </location>
</feature>
<reference evidence="2 3" key="2">
    <citation type="submission" date="2018-12" db="EMBL/GenBank/DDBJ databases">
        <title>Nakamurella antarcticus sp. nov., isolated from Antarctica South Shetland Islands soil.</title>
        <authorList>
            <person name="Peng F."/>
        </authorList>
    </citation>
    <scope>NUCLEOTIDE SEQUENCE [LARGE SCALE GENOMIC DNA]</scope>
    <source>
        <strain evidence="2 3">S14-144</strain>
    </source>
</reference>
<feature type="transmembrane region" description="Helical" evidence="1">
    <location>
        <begin position="36"/>
        <end position="55"/>
    </location>
</feature>
<keyword evidence="1" id="KW-0812">Transmembrane</keyword>
<keyword evidence="1" id="KW-0472">Membrane</keyword>
<keyword evidence="1" id="KW-1133">Transmembrane helix</keyword>
<evidence type="ECO:0000256" key="1">
    <source>
        <dbReference type="SAM" id="Phobius"/>
    </source>
</evidence>